<evidence type="ECO:0000259" key="1">
    <source>
        <dbReference type="Pfam" id="PF07603"/>
    </source>
</evidence>
<reference evidence="2 3" key="1">
    <citation type="submission" date="2017-04" db="EMBL/GenBank/DDBJ databases">
        <authorList>
            <person name="Afonso C.L."/>
            <person name="Miller P.J."/>
            <person name="Scott M.A."/>
            <person name="Spackman E."/>
            <person name="Goraichik I."/>
            <person name="Dimitrov K.M."/>
            <person name="Suarez D.L."/>
            <person name="Swayne D.E."/>
        </authorList>
    </citation>
    <scope>NUCLEOTIDE SEQUENCE [LARGE SCALE GENOMIC DNA]</scope>
    <source>
        <strain evidence="2 3">DSM 13146</strain>
    </source>
</reference>
<dbReference type="EMBL" id="FWXF01000004">
    <property type="protein sequence ID" value="SMC21043.1"/>
    <property type="molecule type" value="Genomic_DNA"/>
</dbReference>
<protein>
    <recommendedName>
        <fullName evidence="1">Lcl C-terminal domain-containing protein</fullName>
    </recommendedName>
</protein>
<accession>A0A1W1XB26</accession>
<dbReference type="AlphaFoldDB" id="A0A1W1XB26"/>
<organism evidence="2 3">
    <name type="scientific">Desulfacinum hydrothermale DSM 13146</name>
    <dbReference type="NCBI Taxonomy" id="1121390"/>
    <lineage>
        <taxon>Bacteria</taxon>
        <taxon>Pseudomonadati</taxon>
        <taxon>Thermodesulfobacteriota</taxon>
        <taxon>Syntrophobacteria</taxon>
        <taxon>Syntrophobacterales</taxon>
        <taxon>Syntrophobacteraceae</taxon>
        <taxon>Desulfacinum</taxon>
    </lineage>
</organism>
<evidence type="ECO:0000313" key="3">
    <source>
        <dbReference type="Proteomes" id="UP000192783"/>
    </source>
</evidence>
<feature type="domain" description="Lcl C-terminal" evidence="1">
    <location>
        <begin position="37"/>
        <end position="159"/>
    </location>
</feature>
<gene>
    <name evidence="2" type="ORF">SAMN02746041_01107</name>
</gene>
<keyword evidence="3" id="KW-1185">Reference proteome</keyword>
<dbReference type="OrthoDB" id="5510735at2"/>
<name>A0A1W1XB26_9BACT</name>
<dbReference type="RefSeq" id="WP_084056872.1">
    <property type="nucleotide sequence ID" value="NZ_FWXF01000004.1"/>
</dbReference>
<dbReference type="STRING" id="1121390.SAMN02746041_01107"/>
<dbReference type="Proteomes" id="UP000192783">
    <property type="component" value="Unassembled WGS sequence"/>
</dbReference>
<sequence>MARNPLRASWILVLMLFFVGAAAPIGAQGRFIDNGDGTVTDTQLQLMWAKTDNQGDVTWKEAQRWCRTGPPHLIGRYDNWRMPTLEELRSLYVADPAYPGYETPCGQQVRITPEIELSCGWLWSGEQRSISARVFNFSRGYEYTDRMVHRRHYRALPVRNLNGQ</sequence>
<proteinExistence type="predicted"/>
<evidence type="ECO:0000313" key="2">
    <source>
        <dbReference type="EMBL" id="SMC21043.1"/>
    </source>
</evidence>
<dbReference type="Pfam" id="PF07603">
    <property type="entry name" value="Lcl_C"/>
    <property type="match status" value="1"/>
</dbReference>
<dbReference type="InterPro" id="IPR011460">
    <property type="entry name" value="Lcl_C"/>
</dbReference>